<dbReference type="EMBL" id="BBMZ01000007">
    <property type="protein sequence ID" value="GAL57411.1"/>
    <property type="molecule type" value="Genomic_DNA"/>
</dbReference>
<organism evidence="10 11">
    <name type="scientific">Pseudescherichia vulneris NBRC 102420</name>
    <dbReference type="NCBI Taxonomy" id="1115515"/>
    <lineage>
        <taxon>Bacteria</taxon>
        <taxon>Pseudomonadati</taxon>
        <taxon>Pseudomonadota</taxon>
        <taxon>Gammaproteobacteria</taxon>
        <taxon>Enterobacterales</taxon>
        <taxon>Enterobacteriaceae</taxon>
        <taxon>Pseudescherichia</taxon>
    </lineage>
</organism>
<feature type="transmembrane region" description="Helical" evidence="9">
    <location>
        <begin position="30"/>
        <end position="48"/>
    </location>
</feature>
<dbReference type="GO" id="GO:0015220">
    <property type="term" value="F:choline transmembrane transporter activity"/>
    <property type="evidence" value="ECO:0007669"/>
    <property type="project" value="TreeGrafter"/>
</dbReference>
<evidence type="ECO:0000313" key="10">
    <source>
        <dbReference type="EMBL" id="GAL57411.1"/>
    </source>
</evidence>
<proteinExistence type="inferred from homology"/>
<feature type="transmembrane region" description="Helical" evidence="9">
    <location>
        <begin position="85"/>
        <end position="104"/>
    </location>
</feature>
<dbReference type="GO" id="GO:1990961">
    <property type="term" value="P:xenobiotic detoxification by transmembrane export across the plasma membrane"/>
    <property type="evidence" value="ECO:0007669"/>
    <property type="project" value="UniProtKB-ARBA"/>
</dbReference>
<dbReference type="OrthoDB" id="9808638at2"/>
<keyword evidence="5 9" id="KW-1133">Transmembrane helix</keyword>
<feature type="transmembrane region" description="Helical" evidence="9">
    <location>
        <begin position="60"/>
        <end position="79"/>
    </location>
</feature>
<comment type="caution">
    <text evidence="10">The sequence shown here is derived from an EMBL/GenBank/DDBJ whole genome shotgun (WGS) entry which is preliminary data.</text>
</comment>
<keyword evidence="2" id="KW-0813">Transport</keyword>
<evidence type="ECO:0000256" key="7">
    <source>
        <dbReference type="ARBA" id="ARBA00038032"/>
    </source>
</evidence>
<dbReference type="GO" id="GO:0015297">
    <property type="term" value="F:antiporter activity"/>
    <property type="evidence" value="ECO:0007669"/>
    <property type="project" value="TreeGrafter"/>
</dbReference>
<dbReference type="PANTHER" id="PTHR30561">
    <property type="entry name" value="SMR FAMILY PROTON-DEPENDENT DRUG EFFLUX TRANSPORTER SUGE"/>
    <property type="match status" value="1"/>
</dbReference>
<dbReference type="eggNOG" id="COG2076">
    <property type="taxonomic scope" value="Bacteria"/>
</dbReference>
<gene>
    <name evidence="10" type="primary">emrE</name>
    <name evidence="10" type="ORF">EV102420_07_02310</name>
</gene>
<dbReference type="GO" id="GO:0015199">
    <property type="term" value="F:amino-acid betaine transmembrane transporter activity"/>
    <property type="evidence" value="ECO:0007669"/>
    <property type="project" value="TreeGrafter"/>
</dbReference>
<evidence type="ECO:0000256" key="8">
    <source>
        <dbReference type="RuleBase" id="RU003942"/>
    </source>
</evidence>
<comment type="subcellular location">
    <subcellularLocation>
        <location evidence="1 8">Cell membrane</location>
        <topology evidence="1 8">Multi-pass membrane protein</topology>
    </subcellularLocation>
</comment>
<dbReference type="InterPro" id="IPR037185">
    <property type="entry name" value="EmrE-like"/>
</dbReference>
<dbReference type="Gene3D" id="1.10.3730.20">
    <property type="match status" value="1"/>
</dbReference>
<evidence type="ECO:0000256" key="5">
    <source>
        <dbReference type="ARBA" id="ARBA00022989"/>
    </source>
</evidence>
<reference evidence="10 11" key="1">
    <citation type="submission" date="2014-09" db="EMBL/GenBank/DDBJ databases">
        <title>Whole genome shotgun sequence of Escherichia vulneris NBRC 102420.</title>
        <authorList>
            <person name="Yoshida Y."/>
            <person name="Hosoyama A."/>
            <person name="Tsuchikane K."/>
            <person name="Ohji S."/>
            <person name="Ichikawa N."/>
            <person name="Kimura A."/>
            <person name="Yamazoe A."/>
            <person name="Ezaki T."/>
            <person name="Fujita N."/>
        </authorList>
    </citation>
    <scope>NUCLEOTIDE SEQUENCE [LARGE SCALE GENOMIC DNA]</scope>
    <source>
        <strain evidence="10 11">NBRC 102420</strain>
    </source>
</reference>
<protein>
    <submittedName>
        <fullName evidence="10">Multidrug transporter EmrE</fullName>
    </submittedName>
</protein>
<dbReference type="PANTHER" id="PTHR30561:SF1">
    <property type="entry name" value="MULTIDRUG TRANSPORTER EMRE"/>
    <property type="match status" value="1"/>
</dbReference>
<dbReference type="NCBIfam" id="NF007087">
    <property type="entry name" value="PRK09541.1"/>
    <property type="match status" value="1"/>
</dbReference>
<keyword evidence="4 8" id="KW-0812">Transmembrane</keyword>
<evidence type="ECO:0000256" key="4">
    <source>
        <dbReference type="ARBA" id="ARBA00022692"/>
    </source>
</evidence>
<dbReference type="AlphaFoldDB" id="A0A090UY06"/>
<dbReference type="Proteomes" id="UP000029462">
    <property type="component" value="Unassembled WGS sequence"/>
</dbReference>
<name>A0A090UY06_PSEVU</name>
<dbReference type="GeneID" id="88816416"/>
<keyword evidence="6 9" id="KW-0472">Membrane</keyword>
<dbReference type="STRING" id="1115515.EV102420_07_02310"/>
<dbReference type="GO" id="GO:0005886">
    <property type="term" value="C:plasma membrane"/>
    <property type="evidence" value="ECO:0007669"/>
    <property type="project" value="UniProtKB-SubCell"/>
</dbReference>
<evidence type="ECO:0000313" key="11">
    <source>
        <dbReference type="Proteomes" id="UP000029462"/>
    </source>
</evidence>
<evidence type="ECO:0000256" key="3">
    <source>
        <dbReference type="ARBA" id="ARBA00022475"/>
    </source>
</evidence>
<dbReference type="InterPro" id="IPR000390">
    <property type="entry name" value="Small_drug/metabolite_transptr"/>
</dbReference>
<dbReference type="SUPFAM" id="SSF103481">
    <property type="entry name" value="Multidrug resistance efflux transporter EmrE"/>
    <property type="match status" value="1"/>
</dbReference>
<sequence>MHAYVHLGIAIVAEVIGTTLMRYSEGFTKLWPTVATLGCYAVAFWFLSQTLQYIPTGIAYAIWSGVGIVLISAAGWIFSGQKLDLPAIGGMALICAGVLVINLFSKSVAH</sequence>
<keyword evidence="3" id="KW-1003">Cell membrane</keyword>
<evidence type="ECO:0000256" key="1">
    <source>
        <dbReference type="ARBA" id="ARBA00004651"/>
    </source>
</evidence>
<evidence type="ECO:0000256" key="6">
    <source>
        <dbReference type="ARBA" id="ARBA00023136"/>
    </source>
</evidence>
<comment type="similarity">
    <text evidence="7 8">Belongs to the drug/metabolite transporter (DMT) superfamily. Small multidrug resistance (SMR) (TC 2.A.7.1) family.</text>
</comment>
<accession>A0A090UY06</accession>
<dbReference type="FunFam" id="1.10.3730.20:FF:000001">
    <property type="entry name" value="Quaternary ammonium compound resistance transporter SugE"/>
    <property type="match status" value="1"/>
</dbReference>
<evidence type="ECO:0000256" key="2">
    <source>
        <dbReference type="ARBA" id="ARBA00022448"/>
    </source>
</evidence>
<dbReference type="GO" id="GO:0031460">
    <property type="term" value="P:glycine betaine transport"/>
    <property type="evidence" value="ECO:0007669"/>
    <property type="project" value="TreeGrafter"/>
</dbReference>
<dbReference type="RefSeq" id="WP_042389738.1">
    <property type="nucleotide sequence ID" value="NZ_BBMZ01000007.1"/>
</dbReference>
<keyword evidence="11" id="KW-1185">Reference proteome</keyword>
<dbReference type="Pfam" id="PF00893">
    <property type="entry name" value="Multi_Drug_Res"/>
    <property type="match status" value="1"/>
</dbReference>
<dbReference type="InterPro" id="IPR045324">
    <property type="entry name" value="Small_multidrug_res"/>
</dbReference>
<evidence type="ECO:0000256" key="9">
    <source>
        <dbReference type="SAM" id="Phobius"/>
    </source>
</evidence>